<evidence type="ECO:0000313" key="3">
    <source>
        <dbReference type="Proteomes" id="UP000009058"/>
    </source>
</evidence>
<dbReference type="PROSITE" id="PS50011">
    <property type="entry name" value="PROTEIN_KINASE_DOM"/>
    <property type="match status" value="1"/>
</dbReference>
<dbReference type="VEuPathDB" id="FungiDB:MGG_11003"/>
<dbReference type="Gene3D" id="1.10.510.10">
    <property type="entry name" value="Transferase(Phosphotransferase) domain 1"/>
    <property type="match status" value="1"/>
</dbReference>
<sequence>MYLVYELVEHTLQDLVRSQHSLEVKELGAIVKQILEGLIYLEVNGIGLLDLECADIRFRPNGCLQIGSFNLRAWTEDQIKLRTS</sequence>
<feature type="domain" description="Protein kinase" evidence="1">
    <location>
        <begin position="1"/>
        <end position="84"/>
    </location>
</feature>
<dbReference type="Proteomes" id="UP000009058">
    <property type="component" value="Chromosome 5"/>
</dbReference>
<dbReference type="HOGENOM" id="CLU_2527917_0_0_1"/>
<dbReference type="GO" id="GO:0004672">
    <property type="term" value="F:protein kinase activity"/>
    <property type="evidence" value="ECO:0007669"/>
    <property type="project" value="InterPro"/>
</dbReference>
<dbReference type="RefSeq" id="XP_003717687.1">
    <property type="nucleotide sequence ID" value="XM_003717639.1"/>
</dbReference>
<evidence type="ECO:0000313" key="2">
    <source>
        <dbReference type="EMBL" id="EHA48103.1"/>
    </source>
</evidence>
<reference key="2">
    <citation type="submission" date="2011-05" db="EMBL/GenBank/DDBJ databases">
        <title>The Genome Sequence of Magnaporthe oryzae 70-15.</title>
        <authorList>
            <consortium name="The Broad Institute Genome Sequencing Platform"/>
            <person name="Ma L.-J."/>
            <person name="Dead R."/>
            <person name="Young S.K."/>
            <person name="Zeng Q."/>
            <person name="Gargeya S."/>
            <person name="Fitzgerald M."/>
            <person name="Haas B."/>
            <person name="Abouelleil A."/>
            <person name="Alvarado L."/>
            <person name="Arachchi H.M."/>
            <person name="Berlin A."/>
            <person name="Brown A."/>
            <person name="Chapman S.B."/>
            <person name="Chen Z."/>
            <person name="Dunbar C."/>
            <person name="Freedman E."/>
            <person name="Gearin G."/>
            <person name="Gellesch M."/>
            <person name="Goldberg J."/>
            <person name="Griggs A."/>
            <person name="Gujja S."/>
            <person name="Heiman D."/>
            <person name="Howarth C."/>
            <person name="Larson L."/>
            <person name="Lui A."/>
            <person name="MacDonald P.J.P."/>
            <person name="Mehta T."/>
            <person name="Montmayeur A."/>
            <person name="Murphy C."/>
            <person name="Neiman D."/>
            <person name="Pearson M."/>
            <person name="Priest M."/>
            <person name="Roberts A."/>
            <person name="Saif S."/>
            <person name="Shea T."/>
            <person name="Shenoy N."/>
            <person name="Sisk P."/>
            <person name="Stolte C."/>
            <person name="Sykes S."/>
            <person name="Yandava C."/>
            <person name="Wortman J."/>
            <person name="Nusbaum C."/>
            <person name="Birren B."/>
        </authorList>
    </citation>
    <scope>NUCLEOTIDE SEQUENCE</scope>
    <source>
        <strain>70-15</strain>
    </source>
</reference>
<name>G4NBJ8_PYRO7</name>
<gene>
    <name evidence="2" type="ORF">MGG_11003</name>
</gene>
<dbReference type="SUPFAM" id="SSF56112">
    <property type="entry name" value="Protein kinase-like (PK-like)"/>
    <property type="match status" value="1"/>
</dbReference>
<dbReference type="EMBL" id="CM001235">
    <property type="protein sequence ID" value="EHA48103.1"/>
    <property type="molecule type" value="Genomic_DNA"/>
</dbReference>
<reference evidence="2 3" key="1">
    <citation type="journal article" date="2005" name="Nature">
        <title>The genome sequence of the rice blast fungus Magnaporthe grisea.</title>
        <authorList>
            <person name="Dean R.A."/>
            <person name="Talbot N.J."/>
            <person name="Ebbole D.J."/>
            <person name="Farman M.L."/>
            <person name="Mitchell T.K."/>
            <person name="Orbach M.J."/>
            <person name="Thon M."/>
            <person name="Kulkarni R."/>
            <person name="Xu J.R."/>
            <person name="Pan H."/>
            <person name="Read N.D."/>
            <person name="Lee Y.H."/>
            <person name="Carbone I."/>
            <person name="Brown D."/>
            <person name="Oh Y.Y."/>
            <person name="Donofrio N."/>
            <person name="Jeong J.S."/>
            <person name="Soanes D.M."/>
            <person name="Djonovic S."/>
            <person name="Kolomiets E."/>
            <person name="Rehmeyer C."/>
            <person name="Li W."/>
            <person name="Harding M."/>
            <person name="Kim S."/>
            <person name="Lebrun M.H."/>
            <person name="Bohnert H."/>
            <person name="Coughlan S."/>
            <person name="Butler J."/>
            <person name="Calvo S."/>
            <person name="Ma L.J."/>
            <person name="Nicol R."/>
            <person name="Purcell S."/>
            <person name="Nusbaum C."/>
            <person name="Galagan J.E."/>
            <person name="Birren B.W."/>
        </authorList>
    </citation>
    <scope>NUCLEOTIDE SEQUENCE [LARGE SCALE GENOMIC DNA]</scope>
    <source>
        <strain evidence="3">70-15 / ATCC MYA-4617 / FGSC 8958</strain>
    </source>
</reference>
<proteinExistence type="predicted"/>
<dbReference type="AlphaFoldDB" id="G4NBJ8"/>
<dbReference type="SMR" id="G4NBJ8"/>
<keyword evidence="3" id="KW-1185">Reference proteome</keyword>
<organism evidence="2 3">
    <name type="scientific">Pyricularia oryzae (strain 70-15 / ATCC MYA-4617 / FGSC 8958)</name>
    <name type="common">Rice blast fungus</name>
    <name type="synonym">Magnaporthe oryzae</name>
    <dbReference type="NCBI Taxonomy" id="242507"/>
    <lineage>
        <taxon>Eukaryota</taxon>
        <taxon>Fungi</taxon>
        <taxon>Dikarya</taxon>
        <taxon>Ascomycota</taxon>
        <taxon>Pezizomycotina</taxon>
        <taxon>Sordariomycetes</taxon>
        <taxon>Sordariomycetidae</taxon>
        <taxon>Magnaporthales</taxon>
        <taxon>Pyriculariaceae</taxon>
        <taxon>Pyricularia</taxon>
    </lineage>
</organism>
<dbReference type="OrthoDB" id="4226417at2759"/>
<accession>G4NBJ8</accession>
<dbReference type="GO" id="GO:0005524">
    <property type="term" value="F:ATP binding"/>
    <property type="evidence" value="ECO:0007669"/>
    <property type="project" value="InterPro"/>
</dbReference>
<dbReference type="InterPro" id="IPR000719">
    <property type="entry name" value="Prot_kinase_dom"/>
</dbReference>
<dbReference type="GeneID" id="2675270"/>
<dbReference type="KEGG" id="mgr:MGG_11003"/>
<evidence type="ECO:0000259" key="1">
    <source>
        <dbReference type="PROSITE" id="PS50011"/>
    </source>
</evidence>
<dbReference type="InterPro" id="IPR011009">
    <property type="entry name" value="Kinase-like_dom_sf"/>
</dbReference>
<protein>
    <recommendedName>
        <fullName evidence="1">Protein kinase domain-containing protein</fullName>
    </recommendedName>
</protein>
<dbReference type="InParanoid" id="G4NBJ8"/>